<accession>A0A0F9GUR1</accession>
<keyword evidence="1" id="KW-0677">Repeat</keyword>
<evidence type="ECO:0000313" key="3">
    <source>
        <dbReference type="EMBL" id="KKL94406.1"/>
    </source>
</evidence>
<reference evidence="3" key="1">
    <citation type="journal article" date="2015" name="Nature">
        <title>Complex archaea that bridge the gap between prokaryotes and eukaryotes.</title>
        <authorList>
            <person name="Spang A."/>
            <person name="Saw J.H."/>
            <person name="Jorgensen S.L."/>
            <person name="Zaremba-Niedzwiedzka K."/>
            <person name="Martijn J."/>
            <person name="Lind A.E."/>
            <person name="van Eijk R."/>
            <person name="Schleper C."/>
            <person name="Guy L."/>
            <person name="Ettema T.J."/>
        </authorList>
    </citation>
    <scope>NUCLEOTIDE SEQUENCE</scope>
</reference>
<dbReference type="SUPFAM" id="SSF48239">
    <property type="entry name" value="Terpenoid cyclases/Protein prenyltransferases"/>
    <property type="match status" value="1"/>
</dbReference>
<dbReference type="Pfam" id="PF00432">
    <property type="entry name" value="Prenyltrans"/>
    <property type="match status" value="2"/>
</dbReference>
<name>A0A0F9GUR1_9ZZZZ</name>
<dbReference type="InterPro" id="IPR001330">
    <property type="entry name" value="Prenyltrans"/>
</dbReference>
<feature type="domain" description="Prenyltransferase alpha-alpha toroid" evidence="2">
    <location>
        <begin position="89"/>
        <end position="186"/>
    </location>
</feature>
<evidence type="ECO:0000259" key="2">
    <source>
        <dbReference type="Pfam" id="PF00432"/>
    </source>
</evidence>
<dbReference type="InterPro" id="IPR008930">
    <property type="entry name" value="Terpenoid_cyclase/PrenylTrfase"/>
</dbReference>
<dbReference type="AlphaFoldDB" id="A0A0F9GUR1"/>
<comment type="caution">
    <text evidence="3">The sequence shown here is derived from an EMBL/GenBank/DDBJ whole genome shotgun (WGS) entry which is preliminary data.</text>
</comment>
<organism evidence="3">
    <name type="scientific">marine sediment metagenome</name>
    <dbReference type="NCBI Taxonomy" id="412755"/>
    <lineage>
        <taxon>unclassified sequences</taxon>
        <taxon>metagenomes</taxon>
        <taxon>ecological metagenomes</taxon>
    </lineage>
</organism>
<dbReference type="EMBL" id="LAZR01018931">
    <property type="protein sequence ID" value="KKL94406.1"/>
    <property type="molecule type" value="Genomic_DNA"/>
</dbReference>
<sequence length="590" mass="67537">MFLSLIQIIKINMATMKKKLILLSGCILLIFMGSFYSKNIVQFEGEKINSESLQMSSEANFDNINSVFAEKVSSYDTYGVYPQLYKPSLQATFYGIISIDSLGKLDQAKKTPLIDYIMSHYNESSGLFMDKYAYRYLDTDFSQIYYPLTSVLEVNSYAVLALDRLDALGLIDVNKMVSFIWSCYDPVSSGFIGQPYSPILDDFFKVSTADNTYYAIKTLDLLMSNWNSYTQQKNDLISYINSLQIIDNSNWRFGGFFNDLDPNFDSLPGFTEPYLFSSYYSIKSLVIFGMEGSININTFHLFLGSIYNSGADFFYSSPNQNRSNIVASAIGLDLSLLTGFALVDESALTNFIYTHRNSLGIWDGSTTIQIHELLDTFQIVRSLSEAGKIGVLSFTDVEQIVDVIITYFGREQGFSLISIDYPTMTLLHTIVSSFDLYETVSDLDLLEIYGLITEVYVYEDIIQYNGFYSYSNIGISWTPFRSFPLEFYSSGNKNYSKEIGYEMSHRATFEALDSLKKIFKLDDFGLDYDLTKLKDDILDSQFLNPSYPEQHGAFTYIYGYDTWLLDYLSRNIYFEYTYYAIKTLELLVEV</sequence>
<protein>
    <recommendedName>
        <fullName evidence="2">Prenyltransferase alpha-alpha toroid domain-containing protein</fullName>
    </recommendedName>
</protein>
<evidence type="ECO:0000256" key="1">
    <source>
        <dbReference type="ARBA" id="ARBA00022737"/>
    </source>
</evidence>
<feature type="domain" description="Prenyltransferase alpha-alpha toroid" evidence="2">
    <location>
        <begin position="211"/>
        <end position="303"/>
    </location>
</feature>
<dbReference type="GO" id="GO:0003824">
    <property type="term" value="F:catalytic activity"/>
    <property type="evidence" value="ECO:0007669"/>
    <property type="project" value="InterPro"/>
</dbReference>
<gene>
    <name evidence="3" type="ORF">LCGC14_1864980</name>
</gene>
<dbReference type="Gene3D" id="1.50.10.20">
    <property type="match status" value="1"/>
</dbReference>
<proteinExistence type="predicted"/>